<evidence type="ECO:0000313" key="2">
    <source>
        <dbReference type="Proteomes" id="UP000037020"/>
    </source>
</evidence>
<organism evidence="1 2">
    <name type="scientific">Streptomyces varsoviensis</name>
    <dbReference type="NCBI Taxonomy" id="67373"/>
    <lineage>
        <taxon>Bacteria</taxon>
        <taxon>Bacillati</taxon>
        <taxon>Actinomycetota</taxon>
        <taxon>Actinomycetes</taxon>
        <taxon>Kitasatosporales</taxon>
        <taxon>Streptomycetaceae</taxon>
        <taxon>Streptomyces</taxon>
    </lineage>
</organism>
<comment type="caution">
    <text evidence="1">The sequence shown here is derived from an EMBL/GenBank/DDBJ whole genome shotgun (WGS) entry which is preliminary data.</text>
</comment>
<dbReference type="RefSeq" id="WP_030876558.1">
    <property type="nucleotide sequence ID" value="NZ_JBIRHZ010000001.1"/>
</dbReference>
<evidence type="ECO:0000313" key="1">
    <source>
        <dbReference type="EMBL" id="KOG58354.1"/>
    </source>
</evidence>
<protein>
    <submittedName>
        <fullName evidence="1">Uncharacterized protein</fullName>
    </submittedName>
</protein>
<keyword evidence="2" id="KW-1185">Reference proteome</keyword>
<name>A0ABR5ITS7_9ACTN</name>
<sequence>MTHLATFPIEDAAPLPAADGDVLLRWTSFYLRDCEKWLVRRHPLAPPADLLARARRRHAQPHDDTSLSGALASLTRRRARIRARGTGDGAHSALVDRLSHDLALYSASLSAGELHKVRVVPAGSAIVPLFLPGPDELFLPPYLMSDIPENLFPADSLFPEPPKATTSWLLFQSLVLVADRPRIPTLASFYDIRESD</sequence>
<proteinExistence type="predicted"/>
<accession>A0ABR5ITS7</accession>
<gene>
    <name evidence="1" type="ORF">ADK38_42860</name>
</gene>
<dbReference type="EMBL" id="LGUT01004176">
    <property type="protein sequence ID" value="KOG58354.1"/>
    <property type="molecule type" value="Genomic_DNA"/>
</dbReference>
<reference evidence="1 2" key="1">
    <citation type="submission" date="2015-07" db="EMBL/GenBank/DDBJ databases">
        <authorList>
            <person name="Ju K.-S."/>
            <person name="Doroghazi J.R."/>
            <person name="Metcalf W.W."/>
        </authorList>
    </citation>
    <scope>NUCLEOTIDE SEQUENCE [LARGE SCALE GENOMIC DNA]</scope>
    <source>
        <strain evidence="1 2">NRRL B-3589</strain>
    </source>
</reference>
<dbReference type="Proteomes" id="UP000037020">
    <property type="component" value="Unassembled WGS sequence"/>
</dbReference>